<dbReference type="InterPro" id="IPR036259">
    <property type="entry name" value="MFS_trans_sf"/>
</dbReference>
<dbReference type="InterPro" id="IPR011701">
    <property type="entry name" value="MFS"/>
</dbReference>
<dbReference type="Pfam" id="PF07690">
    <property type="entry name" value="MFS_1"/>
    <property type="match status" value="1"/>
</dbReference>
<sequence>MIFPSVVCVQHYFDKRRTLAMGISVAGSGIGTFALAPFQRWLADLVGWRHLMIVLAGVSFTGTFLGLLYKPLPKHKTDSSVEALGDLPDTDLGLEEKMPSKAVDMIVIKDTEYECNVFKTTMKYAQDFDDGTVKSKDDLNSKELQLNQSQIIENDTKERDINPKTTTGVNTTPSIDHSLQPENKGSFTTCFDKCRRDGPVGVIHWSLLKEPSFVVWLVCFFGCQFAVVVPLTFMPDSAMERNIGGPEAAFLISVIGIVNIAARPLIGFVADRNHVRHHRLKLLAAGAFIGGVALIVSPFCKTYATLVIVVILMGLSQGWVTDVTGSYDVTFYISGGVVITCSFAMATIKRCQKETIDAEVPCLANIPDLDAAIITTAGIL</sequence>
<proteinExistence type="predicted"/>
<keyword evidence="1" id="KW-0472">Membrane</keyword>
<feature type="transmembrane region" description="Helical" evidence="1">
    <location>
        <begin position="282"/>
        <end position="311"/>
    </location>
</feature>
<accession>A0A2R2MJJ5</accession>
<dbReference type="InParanoid" id="A0A2R2MJJ5"/>
<feature type="transmembrane region" description="Helical" evidence="1">
    <location>
        <begin position="213"/>
        <end position="233"/>
    </location>
</feature>
<feature type="transmembrane region" description="Helical" evidence="1">
    <location>
        <begin position="50"/>
        <end position="69"/>
    </location>
</feature>
<dbReference type="Gene3D" id="1.20.1250.20">
    <property type="entry name" value="MFS general substrate transporter like domains"/>
    <property type="match status" value="2"/>
</dbReference>
<protein>
    <submittedName>
        <fullName evidence="3">Monocarboxylate transporter 12-like</fullName>
    </submittedName>
</protein>
<dbReference type="OrthoDB" id="6499973at2759"/>
<keyword evidence="1" id="KW-1133">Transmembrane helix</keyword>
<name>A0A2R2MJJ5_LINAN</name>
<dbReference type="PANTHER" id="PTHR11360">
    <property type="entry name" value="MONOCARBOXYLATE TRANSPORTER"/>
    <property type="match status" value="1"/>
</dbReference>
<feature type="transmembrane region" description="Helical" evidence="1">
    <location>
        <begin position="19"/>
        <end position="38"/>
    </location>
</feature>
<feature type="transmembrane region" description="Helical" evidence="1">
    <location>
        <begin position="331"/>
        <end position="348"/>
    </location>
</feature>
<reference evidence="3" key="1">
    <citation type="submission" date="2025-08" db="UniProtKB">
        <authorList>
            <consortium name="RefSeq"/>
        </authorList>
    </citation>
    <scope>IDENTIFICATION</scope>
    <source>
        <tissue evidence="3">Gonads</tissue>
    </source>
</reference>
<dbReference type="GO" id="GO:0008028">
    <property type="term" value="F:monocarboxylic acid transmembrane transporter activity"/>
    <property type="evidence" value="ECO:0007669"/>
    <property type="project" value="TreeGrafter"/>
</dbReference>
<dbReference type="KEGG" id="lak:106152504"/>
<keyword evidence="1" id="KW-0812">Transmembrane</keyword>
<feature type="transmembrane region" description="Helical" evidence="1">
    <location>
        <begin position="248"/>
        <end position="270"/>
    </location>
</feature>
<evidence type="ECO:0000313" key="3">
    <source>
        <dbReference type="RefSeq" id="XP_023930396.1"/>
    </source>
</evidence>
<evidence type="ECO:0000256" key="1">
    <source>
        <dbReference type="SAM" id="Phobius"/>
    </source>
</evidence>
<organism evidence="2 3">
    <name type="scientific">Lingula anatina</name>
    <name type="common">Brachiopod</name>
    <name type="synonym">Lingula unguis</name>
    <dbReference type="NCBI Taxonomy" id="7574"/>
    <lineage>
        <taxon>Eukaryota</taxon>
        <taxon>Metazoa</taxon>
        <taxon>Spiralia</taxon>
        <taxon>Lophotrochozoa</taxon>
        <taxon>Brachiopoda</taxon>
        <taxon>Linguliformea</taxon>
        <taxon>Lingulata</taxon>
        <taxon>Lingulida</taxon>
        <taxon>Linguloidea</taxon>
        <taxon>Lingulidae</taxon>
        <taxon>Lingula</taxon>
    </lineage>
</organism>
<dbReference type="RefSeq" id="XP_023930396.1">
    <property type="nucleotide sequence ID" value="XM_024074628.1"/>
</dbReference>
<dbReference type="PANTHER" id="PTHR11360:SF284">
    <property type="entry name" value="EG:103B4.3 PROTEIN-RELATED"/>
    <property type="match status" value="1"/>
</dbReference>
<dbReference type="SUPFAM" id="SSF103473">
    <property type="entry name" value="MFS general substrate transporter"/>
    <property type="match status" value="1"/>
</dbReference>
<keyword evidence="2" id="KW-1185">Reference proteome</keyword>
<gene>
    <name evidence="3" type="primary">LOC106152504</name>
</gene>
<evidence type="ECO:0000313" key="2">
    <source>
        <dbReference type="Proteomes" id="UP000085678"/>
    </source>
</evidence>
<dbReference type="InterPro" id="IPR050327">
    <property type="entry name" value="Proton-linked_MCT"/>
</dbReference>
<dbReference type="GeneID" id="106152504"/>
<dbReference type="Proteomes" id="UP000085678">
    <property type="component" value="Unplaced"/>
</dbReference>
<dbReference type="AlphaFoldDB" id="A0A2R2MJJ5"/>